<dbReference type="Proteomes" id="UP000247569">
    <property type="component" value="Unassembled WGS sequence"/>
</dbReference>
<dbReference type="InterPro" id="IPR035668">
    <property type="entry name" value="Amicyanin"/>
</dbReference>
<keyword evidence="3" id="KW-0732">Signal</keyword>
<dbReference type="InterPro" id="IPR000923">
    <property type="entry name" value="BlueCu_1"/>
</dbReference>
<feature type="signal peptide" evidence="3">
    <location>
        <begin position="1"/>
        <end position="26"/>
    </location>
</feature>
<keyword evidence="2" id="KW-0186">Copper</keyword>
<comment type="caution">
    <text evidence="5">The sequence shown here is derived from an EMBL/GenBank/DDBJ whole genome shotgun (WGS) entry which is preliminary data.</text>
</comment>
<dbReference type="GO" id="GO:0009055">
    <property type="term" value="F:electron transfer activity"/>
    <property type="evidence" value="ECO:0007669"/>
    <property type="project" value="InterPro"/>
</dbReference>
<dbReference type="PANTHER" id="PTHR36507">
    <property type="entry name" value="BLL1555 PROTEIN"/>
    <property type="match status" value="1"/>
</dbReference>
<dbReference type="CDD" id="cd13921">
    <property type="entry name" value="Amicyanin"/>
    <property type="match status" value="1"/>
</dbReference>
<dbReference type="InterPro" id="IPR008972">
    <property type="entry name" value="Cupredoxin"/>
</dbReference>
<dbReference type="Gene3D" id="2.60.40.420">
    <property type="entry name" value="Cupredoxins - blue copper proteins"/>
    <property type="match status" value="1"/>
</dbReference>
<dbReference type="RefSeq" id="WP_083894371.1">
    <property type="nucleotide sequence ID" value="NZ_QJKF01000007.1"/>
</dbReference>
<dbReference type="PROSITE" id="PS51257">
    <property type="entry name" value="PROKAR_LIPOPROTEIN"/>
    <property type="match status" value="1"/>
</dbReference>
<dbReference type="PANTHER" id="PTHR36507:SF1">
    <property type="entry name" value="BLL1555 PROTEIN"/>
    <property type="match status" value="1"/>
</dbReference>
<dbReference type="SUPFAM" id="SSF49503">
    <property type="entry name" value="Cupredoxins"/>
    <property type="match status" value="1"/>
</dbReference>
<proteinExistence type="predicted"/>
<organism evidence="5 6">
    <name type="scientific">Nocardia tenerifensis</name>
    <dbReference type="NCBI Taxonomy" id="228006"/>
    <lineage>
        <taxon>Bacteria</taxon>
        <taxon>Bacillati</taxon>
        <taxon>Actinomycetota</taxon>
        <taxon>Actinomycetes</taxon>
        <taxon>Mycobacteriales</taxon>
        <taxon>Nocardiaceae</taxon>
        <taxon>Nocardia</taxon>
    </lineage>
</organism>
<evidence type="ECO:0000313" key="5">
    <source>
        <dbReference type="EMBL" id="PXX62245.1"/>
    </source>
</evidence>
<dbReference type="EMBL" id="QJKF01000007">
    <property type="protein sequence ID" value="PXX62245.1"/>
    <property type="molecule type" value="Genomic_DNA"/>
</dbReference>
<sequence length="165" mass="16570">MRHMPNRRRTVVIVAAAATVLGAVSACGSNPDANPPAAAPTPVFASGTETPGMVPTPGTQPGMTGPGAMPGMSAPAKPGPPAGPNAVNIDNFAFAPSTLTVKAGTTVTWTNHDEEPHTVVASDGSFHSPGLGAGATYSFTFAKAGNFAYICSIHPFMKATVVVTP</sequence>
<evidence type="ECO:0000256" key="3">
    <source>
        <dbReference type="SAM" id="SignalP"/>
    </source>
</evidence>
<evidence type="ECO:0000313" key="6">
    <source>
        <dbReference type="Proteomes" id="UP000247569"/>
    </source>
</evidence>
<name>A0A318JY58_9NOCA</name>
<evidence type="ECO:0000256" key="1">
    <source>
        <dbReference type="ARBA" id="ARBA00022723"/>
    </source>
</evidence>
<accession>A0A318JY58</accession>
<feature type="chain" id="PRO_5016240873" description="Blue (type 1) copper domain-containing protein" evidence="3">
    <location>
        <begin position="27"/>
        <end position="165"/>
    </location>
</feature>
<dbReference type="Pfam" id="PF00127">
    <property type="entry name" value="Copper-bind"/>
    <property type="match status" value="1"/>
</dbReference>
<keyword evidence="1" id="KW-0479">Metal-binding</keyword>
<dbReference type="InterPro" id="IPR052721">
    <property type="entry name" value="ET_Amicyanin"/>
</dbReference>
<reference evidence="5 6" key="1">
    <citation type="submission" date="2018-05" db="EMBL/GenBank/DDBJ databases">
        <title>Genomic Encyclopedia of Type Strains, Phase IV (KMG-IV): sequencing the most valuable type-strain genomes for metagenomic binning, comparative biology and taxonomic classification.</title>
        <authorList>
            <person name="Goeker M."/>
        </authorList>
    </citation>
    <scope>NUCLEOTIDE SEQUENCE [LARGE SCALE GENOMIC DNA]</scope>
    <source>
        <strain evidence="5 6">DSM 44704</strain>
    </source>
</reference>
<evidence type="ECO:0000259" key="4">
    <source>
        <dbReference type="Pfam" id="PF00127"/>
    </source>
</evidence>
<evidence type="ECO:0000256" key="2">
    <source>
        <dbReference type="ARBA" id="ARBA00023008"/>
    </source>
</evidence>
<dbReference type="AlphaFoldDB" id="A0A318JY58"/>
<keyword evidence="6" id="KW-1185">Reference proteome</keyword>
<protein>
    <recommendedName>
        <fullName evidence="4">Blue (type 1) copper domain-containing protein</fullName>
    </recommendedName>
</protein>
<feature type="domain" description="Blue (type 1) copper" evidence="4">
    <location>
        <begin position="87"/>
        <end position="163"/>
    </location>
</feature>
<dbReference type="GO" id="GO:0005507">
    <property type="term" value="F:copper ion binding"/>
    <property type="evidence" value="ECO:0007669"/>
    <property type="project" value="InterPro"/>
</dbReference>
<dbReference type="InterPro" id="IPR006311">
    <property type="entry name" value="TAT_signal"/>
</dbReference>
<gene>
    <name evidence="5" type="ORF">DFR70_107112</name>
</gene>
<dbReference type="PROSITE" id="PS51318">
    <property type="entry name" value="TAT"/>
    <property type="match status" value="1"/>
</dbReference>